<keyword evidence="1" id="KW-1133">Transmembrane helix</keyword>
<organism evidence="2 3">
    <name type="scientific">Colletotrichum siamense</name>
    <name type="common">Anthracnose fungus</name>
    <dbReference type="NCBI Taxonomy" id="690259"/>
    <lineage>
        <taxon>Eukaryota</taxon>
        <taxon>Fungi</taxon>
        <taxon>Dikarya</taxon>
        <taxon>Ascomycota</taxon>
        <taxon>Pezizomycotina</taxon>
        <taxon>Sordariomycetes</taxon>
        <taxon>Hypocreomycetidae</taxon>
        <taxon>Glomerellales</taxon>
        <taxon>Glomerellaceae</taxon>
        <taxon>Colletotrichum</taxon>
        <taxon>Colletotrichum gloeosporioides species complex</taxon>
    </lineage>
</organism>
<keyword evidence="1" id="KW-0812">Transmembrane</keyword>
<dbReference type="Pfam" id="PF11374">
    <property type="entry name" value="DUF3176"/>
    <property type="match status" value="1"/>
</dbReference>
<dbReference type="Proteomes" id="UP000711996">
    <property type="component" value="Unassembled WGS sequence"/>
</dbReference>
<name>A0A9P5K2T2_COLSI</name>
<evidence type="ECO:0000313" key="2">
    <source>
        <dbReference type="EMBL" id="KAF4857534.1"/>
    </source>
</evidence>
<sequence length="635" mass="69590">MTLLTSVAAFAAIFILLSVYHERPQPHMTHRINVNTIIAILSTIVKATLVYVVAEVIGQSKWSWMETPQRLRHVEYFHDAGKGAGGSLKFLFAIWKPITTALGALVIVASFAIAPFSQQAATTYPCEIDIEGNASIAVAQWVGTGADGSMPMISSETHVAAVTGLIYGPAISMAAPNVFECNSGNCTFNSIGGITHSSVGICSSCERIEVRQETTDSRIMYSLSMDANSPLSKLNITWPLNETSNVFVMDSNGLAISTNPDNDGFDLETRFLTFKNVDCNGITSSDEISARHCGQTPWFTPGDDTQGFEALGVKCKLYPCFRNYNGSVLNGKLQETQIRAVKMKVGRVGKSDQKDTVEVYQALLEPCMVDDKKYYASNISEANVGDNWISLTREDDQIRLPPNCLRGMHSSAFLSITRGLRPTLSGACFLRKSGSAGTQGMMSGHEQEPPPAKAKEFDTFCGEKWWFGPLFNQGNVTNQTISEAHDGMAQAITNRIRANKLDPEGAHAAVRGTQKKMTICIRAEWPWLAYPGILLMVSACLLLETVVKSGGDRDNRPMWKSSILPLLFYDVNVAYTLTASGKQKHSRSKMPLMQLDDLKSLADTTVARFSEDRERPGFVVVKEKETADIELSQPT</sequence>
<protein>
    <submittedName>
        <fullName evidence="2">Uncharacterized protein</fullName>
    </submittedName>
</protein>
<evidence type="ECO:0000256" key="1">
    <source>
        <dbReference type="SAM" id="Phobius"/>
    </source>
</evidence>
<comment type="caution">
    <text evidence="2">The sequence shown here is derived from an EMBL/GenBank/DDBJ whole genome shotgun (WGS) entry which is preliminary data.</text>
</comment>
<reference evidence="2" key="1">
    <citation type="submission" date="2019-06" db="EMBL/GenBank/DDBJ databases">
        <authorList>
            <person name="Gan P."/>
            <person name="Shirasu K."/>
        </authorList>
    </citation>
    <scope>NUCLEOTIDE SEQUENCE [LARGE SCALE GENOMIC DNA]</scope>
    <source>
        <strain evidence="2">CAD2</strain>
    </source>
</reference>
<gene>
    <name evidence="2" type="ORF">CGCSCA2_v008117</name>
</gene>
<dbReference type="PANTHER" id="PTHR35394">
    <property type="entry name" value="DUF3176 DOMAIN-CONTAINING PROTEIN"/>
    <property type="match status" value="1"/>
</dbReference>
<keyword evidence="3" id="KW-1185">Reference proteome</keyword>
<dbReference type="PANTHER" id="PTHR35394:SF5">
    <property type="entry name" value="DUF3176 DOMAIN-CONTAINING PROTEIN"/>
    <property type="match status" value="1"/>
</dbReference>
<dbReference type="OrthoDB" id="4850396at2759"/>
<feature type="transmembrane region" description="Helical" evidence="1">
    <location>
        <begin position="34"/>
        <end position="54"/>
    </location>
</feature>
<dbReference type="InterPro" id="IPR021514">
    <property type="entry name" value="DUF3176"/>
</dbReference>
<accession>A0A9P5K2T2</accession>
<keyword evidence="1" id="KW-0472">Membrane</keyword>
<feature type="transmembrane region" description="Helical" evidence="1">
    <location>
        <begin position="98"/>
        <end position="116"/>
    </location>
</feature>
<feature type="transmembrane region" description="Helical" evidence="1">
    <location>
        <begin position="527"/>
        <end position="547"/>
    </location>
</feature>
<dbReference type="AlphaFoldDB" id="A0A9P5K2T2"/>
<evidence type="ECO:0000313" key="3">
    <source>
        <dbReference type="Proteomes" id="UP000711996"/>
    </source>
</evidence>
<dbReference type="EMBL" id="QPMT01000025">
    <property type="protein sequence ID" value="KAF4857534.1"/>
    <property type="molecule type" value="Genomic_DNA"/>
</dbReference>
<proteinExistence type="predicted"/>